<proteinExistence type="predicted"/>
<dbReference type="AlphaFoldDB" id="A0A9W7NIL0"/>
<comment type="caution">
    <text evidence="2">The sequence shown here is derived from an EMBL/GenBank/DDBJ whole genome shotgun (WGS) entry which is preliminary data.</text>
</comment>
<dbReference type="EMBL" id="QOKW01000011">
    <property type="protein sequence ID" value="KAA0679736.1"/>
    <property type="molecule type" value="Genomic_DNA"/>
</dbReference>
<keyword evidence="3" id="KW-1185">Reference proteome</keyword>
<keyword evidence="1" id="KW-1277">Toxin-antitoxin system</keyword>
<evidence type="ECO:0000313" key="3">
    <source>
        <dbReference type="Proteomes" id="UP000480854"/>
    </source>
</evidence>
<dbReference type="Gene3D" id="3.30.2310.20">
    <property type="entry name" value="RelE-like"/>
    <property type="match status" value="1"/>
</dbReference>
<evidence type="ECO:0000256" key="1">
    <source>
        <dbReference type="ARBA" id="ARBA00022649"/>
    </source>
</evidence>
<sequence>MVAYRVTDAAKMDFRMVLRETGERFGAQQRGAYKELIAKAVEMVAEDPDRGGSWDRGRIVPGLRAFHLEQAAGRRGAAAHTLYYTVERLAGEPQGIVILRLLHERMEPDRRIPQSV</sequence>
<dbReference type="Pfam" id="PF05016">
    <property type="entry name" value="ParE_toxin"/>
    <property type="match status" value="1"/>
</dbReference>
<protein>
    <submittedName>
        <fullName evidence="2">Type II toxin-antitoxin system RelE/ParE family toxin</fullName>
    </submittedName>
</protein>
<dbReference type="OrthoDB" id="5457915at2"/>
<gene>
    <name evidence="2" type="ORF">DS843_15285</name>
</gene>
<dbReference type="Proteomes" id="UP000480854">
    <property type="component" value="Unassembled WGS sequence"/>
</dbReference>
<dbReference type="InterPro" id="IPR035093">
    <property type="entry name" value="RelE/ParE_toxin_dom_sf"/>
</dbReference>
<reference evidence="2 3" key="1">
    <citation type="submission" date="2018-07" db="EMBL/GenBank/DDBJ databases">
        <title>Genome sequence of Azospirillum sp. ATCC 49961.</title>
        <authorList>
            <person name="Sant'Anna F.H."/>
            <person name="Baldani J.I."/>
            <person name="Zilli J.E."/>
            <person name="Reis V.M."/>
            <person name="Hartmann A."/>
            <person name="Cruz L."/>
            <person name="de Souza E.M."/>
            <person name="de Oliveira Pedrosa F."/>
            <person name="Passaglia L.M.P."/>
        </authorList>
    </citation>
    <scope>NUCLEOTIDE SEQUENCE [LARGE SCALE GENOMIC DNA]</scope>
    <source>
        <strain evidence="2 3">ATCC 49961</strain>
    </source>
</reference>
<organism evidence="2 3">
    <name type="scientific">Roseomonas genomospecies 6</name>
    <dbReference type="NCBI Taxonomy" id="214106"/>
    <lineage>
        <taxon>Bacteria</taxon>
        <taxon>Pseudomonadati</taxon>
        <taxon>Pseudomonadota</taxon>
        <taxon>Alphaproteobacteria</taxon>
        <taxon>Acetobacterales</taxon>
        <taxon>Roseomonadaceae</taxon>
        <taxon>Roseomonas</taxon>
    </lineage>
</organism>
<name>A0A9W7NIL0_9PROT</name>
<evidence type="ECO:0000313" key="2">
    <source>
        <dbReference type="EMBL" id="KAA0679736.1"/>
    </source>
</evidence>
<dbReference type="RefSeq" id="WP_149469769.1">
    <property type="nucleotide sequence ID" value="NZ_QOKW01000011.1"/>
</dbReference>
<accession>A0A9W7NIL0</accession>
<dbReference type="InterPro" id="IPR007712">
    <property type="entry name" value="RelE/ParE_toxin"/>
</dbReference>